<dbReference type="SUPFAM" id="SSF50486">
    <property type="entry name" value="FMT C-terminal domain-like"/>
    <property type="match status" value="1"/>
</dbReference>
<evidence type="ECO:0000259" key="5">
    <source>
        <dbReference type="Pfam" id="PF00551"/>
    </source>
</evidence>
<dbReference type="InterPro" id="IPR036477">
    <property type="entry name" value="Formyl_transf_N_sf"/>
</dbReference>
<proteinExistence type="inferred from homology"/>
<dbReference type="Gene3D" id="3.10.25.10">
    <property type="entry name" value="Formyl transferase, C-terminal domain"/>
    <property type="match status" value="1"/>
</dbReference>
<dbReference type="InterPro" id="IPR002376">
    <property type="entry name" value="Formyl_transf_N"/>
</dbReference>
<dbReference type="HAMAP" id="MF_00182">
    <property type="entry name" value="Formyl_trans"/>
    <property type="match status" value="1"/>
</dbReference>
<dbReference type="Gene3D" id="3.40.50.170">
    <property type="entry name" value="Formyl transferase, N-terminal domain"/>
    <property type="match status" value="1"/>
</dbReference>
<evidence type="ECO:0000313" key="7">
    <source>
        <dbReference type="EMBL" id="MPM10342.1"/>
    </source>
</evidence>
<reference evidence="7" key="1">
    <citation type="submission" date="2019-08" db="EMBL/GenBank/DDBJ databases">
        <authorList>
            <person name="Kucharzyk K."/>
            <person name="Murdoch R.W."/>
            <person name="Higgins S."/>
            <person name="Loffler F."/>
        </authorList>
    </citation>
    <scope>NUCLEOTIDE SEQUENCE</scope>
</reference>
<dbReference type="CDD" id="cd08704">
    <property type="entry name" value="Met_tRNA_FMT_C"/>
    <property type="match status" value="1"/>
</dbReference>
<dbReference type="GO" id="GO:0005829">
    <property type="term" value="C:cytosol"/>
    <property type="evidence" value="ECO:0007669"/>
    <property type="project" value="TreeGrafter"/>
</dbReference>
<dbReference type="GO" id="GO:0004479">
    <property type="term" value="F:methionyl-tRNA formyltransferase activity"/>
    <property type="evidence" value="ECO:0007669"/>
    <property type="project" value="UniProtKB-EC"/>
</dbReference>
<comment type="similarity">
    <text evidence="1">Belongs to the Fmt family.</text>
</comment>
<dbReference type="EMBL" id="VSSQ01001681">
    <property type="protein sequence ID" value="MPM10342.1"/>
    <property type="molecule type" value="Genomic_DNA"/>
</dbReference>
<keyword evidence="3 7" id="KW-0808">Transferase</keyword>
<evidence type="ECO:0000256" key="4">
    <source>
        <dbReference type="ARBA" id="ARBA00022917"/>
    </source>
</evidence>
<dbReference type="InterPro" id="IPR041711">
    <property type="entry name" value="Met-tRNA-FMT_N"/>
</dbReference>
<feature type="domain" description="Formyl transferase C-terminal" evidence="6">
    <location>
        <begin position="205"/>
        <end position="308"/>
    </location>
</feature>
<dbReference type="PANTHER" id="PTHR11138:SF5">
    <property type="entry name" value="METHIONYL-TRNA FORMYLTRANSFERASE, MITOCHONDRIAL"/>
    <property type="match status" value="1"/>
</dbReference>
<organism evidence="7">
    <name type="scientific">bioreactor metagenome</name>
    <dbReference type="NCBI Taxonomy" id="1076179"/>
    <lineage>
        <taxon>unclassified sequences</taxon>
        <taxon>metagenomes</taxon>
        <taxon>ecological metagenomes</taxon>
    </lineage>
</organism>
<dbReference type="InterPro" id="IPR005794">
    <property type="entry name" value="Fmt"/>
</dbReference>
<dbReference type="Pfam" id="PF02911">
    <property type="entry name" value="Formyl_trans_C"/>
    <property type="match status" value="1"/>
</dbReference>
<dbReference type="SUPFAM" id="SSF53328">
    <property type="entry name" value="Formyltransferase"/>
    <property type="match status" value="1"/>
</dbReference>
<dbReference type="EC" id="2.1.2.9" evidence="2"/>
<dbReference type="InterPro" id="IPR037022">
    <property type="entry name" value="Formyl_trans_C_sf"/>
</dbReference>
<dbReference type="InterPro" id="IPR011034">
    <property type="entry name" value="Formyl_transferase-like_C_sf"/>
</dbReference>
<comment type="caution">
    <text evidence="7">The sequence shown here is derived from an EMBL/GenBank/DDBJ whole genome shotgun (WGS) entry which is preliminary data.</text>
</comment>
<dbReference type="Pfam" id="PF00551">
    <property type="entry name" value="Formyl_trans_N"/>
    <property type="match status" value="1"/>
</dbReference>
<dbReference type="AlphaFoldDB" id="A0A644X2F7"/>
<dbReference type="CDD" id="cd08646">
    <property type="entry name" value="FMT_core_Met-tRNA-FMT_N"/>
    <property type="match status" value="1"/>
</dbReference>
<dbReference type="InterPro" id="IPR005793">
    <property type="entry name" value="Formyl_trans_C"/>
</dbReference>
<accession>A0A644X2F7</accession>
<evidence type="ECO:0000259" key="6">
    <source>
        <dbReference type="Pfam" id="PF02911"/>
    </source>
</evidence>
<dbReference type="NCBIfam" id="TIGR00460">
    <property type="entry name" value="fmt"/>
    <property type="match status" value="1"/>
</dbReference>
<name>A0A644X2F7_9ZZZZ</name>
<evidence type="ECO:0000256" key="3">
    <source>
        <dbReference type="ARBA" id="ARBA00022679"/>
    </source>
</evidence>
<evidence type="ECO:0000256" key="1">
    <source>
        <dbReference type="ARBA" id="ARBA00010699"/>
    </source>
</evidence>
<keyword evidence="4" id="KW-0648">Protein biosynthesis</keyword>
<sequence>MLIIVYMGTPDFAVGPLDAIYNAGYEIAAVVTAPDKPAGRGRKLTASDVKRYAESKDLPLLQPNNLKDSAFLNILKEINPDVIVVIAFRMLPESVWRIPSKGTINLHASLLPQYRGAAPINWALINGEKQTGLTTFFINENIDTGDIIMQNAVEISETDNFGSLHDRLREMGKDVILKTLEVIENGSGSAVSQSSKPGFFKAAPKLNRENTRIDWSNSAENIYNHIRGLSPFPGAWTTLTDRNGNEQILKIADSQVNNTESGSGTIGTVVSDGKSYIYIKCGTGTLQVNKLQLSGRGVMSTAEFLRGYASLIEQAVLK</sequence>
<dbReference type="PANTHER" id="PTHR11138">
    <property type="entry name" value="METHIONYL-TRNA FORMYLTRANSFERASE"/>
    <property type="match status" value="1"/>
</dbReference>
<dbReference type="InterPro" id="IPR044135">
    <property type="entry name" value="Met-tRNA-FMT_C"/>
</dbReference>
<gene>
    <name evidence="7" type="primary">fmt_22</name>
    <name evidence="7" type="ORF">SDC9_56673</name>
</gene>
<protein>
    <recommendedName>
        <fullName evidence="2">methionyl-tRNA formyltransferase</fullName>
        <ecNumber evidence="2">2.1.2.9</ecNumber>
    </recommendedName>
</protein>
<feature type="domain" description="Formyl transferase N-terminal" evidence="5">
    <location>
        <begin position="6"/>
        <end position="179"/>
    </location>
</feature>
<evidence type="ECO:0000256" key="2">
    <source>
        <dbReference type="ARBA" id="ARBA00012261"/>
    </source>
</evidence>